<evidence type="ECO:0000256" key="7">
    <source>
        <dbReference type="ARBA" id="ARBA00022919"/>
    </source>
</evidence>
<protein>
    <recommendedName>
        <fullName evidence="10">3-dehydrosphinganine reductase</fullName>
        <ecNumber evidence="10">1.1.1.102</ecNumber>
    </recommendedName>
</protein>
<keyword evidence="7" id="KW-0746">Sphingolipid metabolism</keyword>
<dbReference type="InterPro" id="IPR045022">
    <property type="entry name" value="KDSR-like"/>
</dbReference>
<evidence type="ECO:0000256" key="6">
    <source>
        <dbReference type="ARBA" id="ARBA00022857"/>
    </source>
</evidence>
<dbReference type="InterPro" id="IPR002347">
    <property type="entry name" value="SDR_fam"/>
</dbReference>
<organism evidence="14 15">
    <name type="scientific">Coptotermes formosanus</name>
    <name type="common">Formosan subterranean termite</name>
    <dbReference type="NCBI Taxonomy" id="36987"/>
    <lineage>
        <taxon>Eukaryota</taxon>
        <taxon>Metazoa</taxon>
        <taxon>Ecdysozoa</taxon>
        <taxon>Arthropoda</taxon>
        <taxon>Hexapoda</taxon>
        <taxon>Insecta</taxon>
        <taxon>Pterygota</taxon>
        <taxon>Neoptera</taxon>
        <taxon>Polyneoptera</taxon>
        <taxon>Dictyoptera</taxon>
        <taxon>Blattodea</taxon>
        <taxon>Blattoidea</taxon>
        <taxon>Termitoidae</taxon>
        <taxon>Rhinotermitidae</taxon>
        <taxon>Coptotermes</taxon>
    </lineage>
</organism>
<reference evidence="15" key="1">
    <citation type="submission" date="2020-01" db="EMBL/GenBank/DDBJ databases">
        <title>Draft genome sequence of the Termite Coptotermes fromosanus.</title>
        <authorList>
            <person name="Itakura S."/>
            <person name="Yosikawa Y."/>
            <person name="Umezawa K."/>
        </authorList>
    </citation>
    <scope>NUCLEOTIDE SEQUENCE [LARGE SCALE GENOMIC DNA]</scope>
</reference>
<evidence type="ECO:0000256" key="3">
    <source>
        <dbReference type="ARBA" id="ARBA00004991"/>
    </source>
</evidence>
<dbReference type="GO" id="GO:0030148">
    <property type="term" value="P:sphingolipid biosynthetic process"/>
    <property type="evidence" value="ECO:0007669"/>
    <property type="project" value="InterPro"/>
</dbReference>
<dbReference type="GO" id="GO:0047560">
    <property type="term" value="F:3-dehydrosphinganine reductase activity"/>
    <property type="evidence" value="ECO:0007669"/>
    <property type="project" value="UniProtKB-EC"/>
</dbReference>
<dbReference type="Gene3D" id="3.40.50.720">
    <property type="entry name" value="NAD(P)-binding Rossmann-like Domain"/>
    <property type="match status" value="1"/>
</dbReference>
<comment type="catalytic activity">
    <reaction evidence="12">
        <text>sphinganine + NADP(+) = 3-oxosphinganine + NADPH + H(+)</text>
        <dbReference type="Rhea" id="RHEA:22640"/>
        <dbReference type="ChEBI" id="CHEBI:15378"/>
        <dbReference type="ChEBI" id="CHEBI:57783"/>
        <dbReference type="ChEBI" id="CHEBI:57817"/>
        <dbReference type="ChEBI" id="CHEBI:58299"/>
        <dbReference type="ChEBI" id="CHEBI:58349"/>
        <dbReference type="EC" id="1.1.1.102"/>
    </reaction>
    <physiologicalReaction direction="right-to-left" evidence="12">
        <dbReference type="Rhea" id="RHEA:22642"/>
    </physiologicalReaction>
</comment>
<proteinExistence type="inferred from homology"/>
<dbReference type="Pfam" id="PF00106">
    <property type="entry name" value="adh_short"/>
    <property type="match status" value="1"/>
</dbReference>
<evidence type="ECO:0000256" key="11">
    <source>
        <dbReference type="ARBA" id="ARBA00044737"/>
    </source>
</evidence>
<comment type="pathway">
    <text evidence="3">Sphingolipid metabolism.</text>
</comment>
<dbReference type="InterPro" id="IPR036291">
    <property type="entry name" value="NAD(P)-bd_dom_sf"/>
</dbReference>
<evidence type="ECO:0000256" key="8">
    <source>
        <dbReference type="ARBA" id="ARBA00023002"/>
    </source>
</evidence>
<dbReference type="AlphaFoldDB" id="A0A6L2PKB1"/>
<evidence type="ECO:0000256" key="4">
    <source>
        <dbReference type="ARBA" id="ARBA00006484"/>
    </source>
</evidence>
<keyword evidence="8" id="KW-0560">Oxidoreductase</keyword>
<evidence type="ECO:0000256" key="2">
    <source>
        <dbReference type="ARBA" id="ARBA00004760"/>
    </source>
</evidence>
<dbReference type="OrthoDB" id="37659at2759"/>
<dbReference type="PANTHER" id="PTHR43550:SF3">
    <property type="entry name" value="3-KETODIHYDROSPHINGOSINE REDUCTASE"/>
    <property type="match status" value="1"/>
</dbReference>
<dbReference type="InParanoid" id="A0A6L2PKB1"/>
<evidence type="ECO:0000256" key="10">
    <source>
        <dbReference type="ARBA" id="ARBA00026112"/>
    </source>
</evidence>
<evidence type="ECO:0000256" key="1">
    <source>
        <dbReference type="ARBA" id="ARBA00004240"/>
    </source>
</evidence>
<comment type="pathway">
    <text evidence="2">Lipid metabolism; sphingolipid metabolism.</text>
</comment>
<comment type="similarity">
    <text evidence="4 13">Belongs to the short-chain dehydrogenases/reductases (SDR) family.</text>
</comment>
<comment type="subcellular location">
    <subcellularLocation>
        <location evidence="1">Endoplasmic reticulum</location>
    </subcellularLocation>
</comment>
<dbReference type="EC" id="1.1.1.102" evidence="10"/>
<evidence type="ECO:0000256" key="12">
    <source>
        <dbReference type="ARBA" id="ARBA00048930"/>
    </source>
</evidence>
<feature type="non-terminal residue" evidence="14">
    <location>
        <position position="374"/>
    </location>
</feature>
<evidence type="ECO:0000313" key="14">
    <source>
        <dbReference type="EMBL" id="GFG31920.1"/>
    </source>
</evidence>
<keyword evidence="15" id="KW-1185">Reference proteome</keyword>
<evidence type="ECO:0000256" key="13">
    <source>
        <dbReference type="RuleBase" id="RU000363"/>
    </source>
</evidence>
<sequence length="374" mass="40412">MTQKCASPLTTGKLKETQQLLPPWITTHNISNAPIHRLILCALRADGTPSDIDLSRIVTILPSVVKEARGNCKTAALPFINDIGTEHLMSLCRKYELGMGATEKHDRVTGGSSGIGKCVAIEAAHRGADVTLIARDVKKLESAVSEVKRHCLHHEKQKVQYISLDVSDNYEDIEKALHDAEEELGPIFMLVNCAGMAICGRLEDASVSDIKSLVNLNFLGTLYPTKAVVSRMKGRGTGRIVLVASQAAFLGIYGYTVYSSTKFALRGLAESLNMEVKPYNISVTLCLPPDTDTPGFATEEKTKPMETRLISQSAGLVSPEAVAKQLMEDTLAGNFYSTVGSEGFLLSNLCAGMSPVRSVVDLAVQVTLMGLMRL</sequence>
<dbReference type="GO" id="GO:0006666">
    <property type="term" value="P:3-keto-sphinganine metabolic process"/>
    <property type="evidence" value="ECO:0007669"/>
    <property type="project" value="InterPro"/>
</dbReference>
<dbReference type="EMBL" id="BLKM01000341">
    <property type="protein sequence ID" value="GFG31920.1"/>
    <property type="molecule type" value="Genomic_DNA"/>
</dbReference>
<keyword evidence="5" id="KW-0256">Endoplasmic reticulum</keyword>
<comment type="function">
    <text evidence="11">Catalyzes the reduction of 3'-oxosphinganine (3-ketodihydrosphingosine/KDS) to sphinganine (dihydrosphingosine/DHS), the second step of de novo sphingolipid biosynthesis.</text>
</comment>
<accession>A0A6L2PKB1</accession>
<dbReference type="Proteomes" id="UP000502823">
    <property type="component" value="Unassembled WGS sequence"/>
</dbReference>
<dbReference type="PRINTS" id="PR00081">
    <property type="entry name" value="GDHRDH"/>
</dbReference>
<dbReference type="SUPFAM" id="SSF51735">
    <property type="entry name" value="NAD(P)-binding Rossmann-fold domains"/>
    <property type="match status" value="1"/>
</dbReference>
<comment type="caution">
    <text evidence="14">The sequence shown here is derived from an EMBL/GenBank/DDBJ whole genome shotgun (WGS) entry which is preliminary data.</text>
</comment>
<evidence type="ECO:0000256" key="5">
    <source>
        <dbReference type="ARBA" id="ARBA00022824"/>
    </source>
</evidence>
<evidence type="ECO:0000313" key="15">
    <source>
        <dbReference type="Proteomes" id="UP000502823"/>
    </source>
</evidence>
<dbReference type="PRINTS" id="PR00080">
    <property type="entry name" value="SDRFAMILY"/>
</dbReference>
<keyword evidence="9" id="KW-0443">Lipid metabolism</keyword>
<dbReference type="FunCoup" id="A0A6L2PKB1">
    <property type="interactions" value="844"/>
</dbReference>
<dbReference type="PANTHER" id="PTHR43550">
    <property type="entry name" value="3-KETODIHYDROSPHINGOSINE REDUCTASE"/>
    <property type="match status" value="1"/>
</dbReference>
<dbReference type="GO" id="GO:0005789">
    <property type="term" value="C:endoplasmic reticulum membrane"/>
    <property type="evidence" value="ECO:0007669"/>
    <property type="project" value="TreeGrafter"/>
</dbReference>
<gene>
    <name evidence="14" type="ORF">Cfor_11975</name>
</gene>
<dbReference type="FunFam" id="3.40.50.720:FF:000165">
    <property type="entry name" value="3-ketodihydrosphingosine reductase"/>
    <property type="match status" value="1"/>
</dbReference>
<keyword evidence="6" id="KW-0521">NADP</keyword>
<name>A0A6L2PKB1_COPFO</name>
<evidence type="ECO:0000256" key="9">
    <source>
        <dbReference type="ARBA" id="ARBA00023098"/>
    </source>
</evidence>
<dbReference type="CDD" id="cd08939">
    <property type="entry name" value="KDSR-like_SDR_c"/>
    <property type="match status" value="1"/>
</dbReference>